<dbReference type="PROSITE" id="PS52035">
    <property type="entry name" value="PEPTIDASE_M14"/>
    <property type="match status" value="1"/>
</dbReference>
<name>A0A9P8V9M9_9PEZI</name>
<dbReference type="AlphaFoldDB" id="A0A9P8V9M9"/>
<evidence type="ECO:0000313" key="8">
    <source>
        <dbReference type="Proteomes" id="UP000770015"/>
    </source>
</evidence>
<comment type="similarity">
    <text evidence="1 3">Belongs to the peptidase M14 family.</text>
</comment>
<dbReference type="Gene3D" id="3.40.630.10">
    <property type="entry name" value="Zn peptidases"/>
    <property type="match status" value="1"/>
</dbReference>
<dbReference type="Pfam" id="PF00246">
    <property type="entry name" value="Peptidase_M14"/>
    <property type="match status" value="1"/>
</dbReference>
<evidence type="ECO:0000256" key="3">
    <source>
        <dbReference type="PROSITE-ProRule" id="PRU01379"/>
    </source>
</evidence>
<dbReference type="InterPro" id="IPR036864">
    <property type="entry name" value="Zn2-C6_fun-type_DNA-bd_sf"/>
</dbReference>
<evidence type="ECO:0000256" key="1">
    <source>
        <dbReference type="ARBA" id="ARBA00005988"/>
    </source>
</evidence>
<dbReference type="Proteomes" id="UP000770015">
    <property type="component" value="Unassembled WGS sequence"/>
</dbReference>
<dbReference type="GO" id="GO:0004181">
    <property type="term" value="F:metallocarboxypeptidase activity"/>
    <property type="evidence" value="ECO:0007669"/>
    <property type="project" value="InterPro"/>
</dbReference>
<dbReference type="PANTHER" id="PTHR31668:SF20">
    <property type="entry name" value="ZN(II)2CYS6 TRANSCRIPTION FACTOR (EUROFUNG)"/>
    <property type="match status" value="1"/>
</dbReference>
<evidence type="ECO:0000256" key="2">
    <source>
        <dbReference type="ARBA" id="ARBA00023242"/>
    </source>
</evidence>
<accession>A0A9P8V9M9</accession>
<evidence type="ECO:0000313" key="7">
    <source>
        <dbReference type="EMBL" id="KAH6685057.1"/>
    </source>
</evidence>
<dbReference type="GO" id="GO:0006508">
    <property type="term" value="P:proteolysis"/>
    <property type="evidence" value="ECO:0007669"/>
    <property type="project" value="InterPro"/>
</dbReference>
<comment type="caution">
    <text evidence="7">The sequence shown here is derived from an EMBL/GenBank/DDBJ whole genome shotgun (WGS) entry which is preliminary data.</text>
</comment>
<dbReference type="CDD" id="cd00067">
    <property type="entry name" value="GAL4"/>
    <property type="match status" value="1"/>
</dbReference>
<feature type="region of interest" description="Disordered" evidence="4">
    <location>
        <begin position="76"/>
        <end position="108"/>
    </location>
</feature>
<organism evidence="7 8">
    <name type="scientific">Plectosphaerella plurivora</name>
    <dbReference type="NCBI Taxonomy" id="936078"/>
    <lineage>
        <taxon>Eukaryota</taxon>
        <taxon>Fungi</taxon>
        <taxon>Dikarya</taxon>
        <taxon>Ascomycota</taxon>
        <taxon>Pezizomycotina</taxon>
        <taxon>Sordariomycetes</taxon>
        <taxon>Hypocreomycetidae</taxon>
        <taxon>Glomerellales</taxon>
        <taxon>Plectosphaerellaceae</taxon>
        <taxon>Plectosphaerella</taxon>
    </lineage>
</organism>
<keyword evidence="8" id="KW-1185">Reference proteome</keyword>
<proteinExistence type="inferred from homology"/>
<sequence>MANRGATAIRGVSGTAYTIGNACRALYATTGDSTDYIHGVAKSTYTYTLELRDKGASGFSLPASQIQATVRETWAEQQRHAQNLKRGSEPEHHQNHQQHHAEPRSKRAQVPRACERCRSLRRACSDYRPCKRCMDNGLSEQCLGMPGSVQIAWGPPASMSPGASWAGPGLQDSAHRLQEVLPARVLDYCAQRFLERLYPTIPILTHEHIVRLRHAAGPSESGVEAYATLVAMSAMVLLQAEEPESLHHQGLIRDKNVDYGRRLFDEAGAAQRILGRRPQPSFELCLLTFFLYACHAALQHHSQAFFFLREATTLWLLLKSDGDRPVEELASRLFWVLLVSERSHAIRYRRPVTLQITAETPSPAPASETEVALVGFWSLAALFRPLDTSFIAILNHEEVSHPPDAAALHRIETAINAALKPHTWLQDTQKANLRVTQLWLRIIIWQLRLRFGHLTEEATQQSLTFHYPLEVAKDLTLSTRDLPLDSIKIHGVGLTEKLFDIASAVVDVLARVPISPSTPRGIGMGPEEDLNYLRRMITQLPGGSEIYDALLDRHIEQAVPEMRLGQVHNLAL</sequence>
<gene>
    <name evidence="7" type="ORF">F5X68DRAFT_269523</name>
</gene>
<feature type="domain" description="Peptidase M14" evidence="6">
    <location>
        <begin position="1"/>
        <end position="84"/>
    </location>
</feature>
<evidence type="ECO:0000259" key="5">
    <source>
        <dbReference type="PROSITE" id="PS50048"/>
    </source>
</evidence>
<dbReference type="GO" id="GO:0000981">
    <property type="term" value="F:DNA-binding transcription factor activity, RNA polymerase II-specific"/>
    <property type="evidence" value="ECO:0007669"/>
    <property type="project" value="InterPro"/>
</dbReference>
<dbReference type="InterPro" id="IPR001138">
    <property type="entry name" value="Zn2Cys6_DnaBD"/>
</dbReference>
<keyword evidence="2" id="KW-0539">Nucleus</keyword>
<dbReference type="SUPFAM" id="SSF53187">
    <property type="entry name" value="Zn-dependent exopeptidases"/>
    <property type="match status" value="1"/>
</dbReference>
<reference evidence="7" key="1">
    <citation type="journal article" date="2021" name="Nat. Commun.">
        <title>Genetic determinants of endophytism in the Arabidopsis root mycobiome.</title>
        <authorList>
            <person name="Mesny F."/>
            <person name="Miyauchi S."/>
            <person name="Thiergart T."/>
            <person name="Pickel B."/>
            <person name="Atanasova L."/>
            <person name="Karlsson M."/>
            <person name="Huettel B."/>
            <person name="Barry K.W."/>
            <person name="Haridas S."/>
            <person name="Chen C."/>
            <person name="Bauer D."/>
            <person name="Andreopoulos W."/>
            <person name="Pangilinan J."/>
            <person name="LaButti K."/>
            <person name="Riley R."/>
            <person name="Lipzen A."/>
            <person name="Clum A."/>
            <person name="Drula E."/>
            <person name="Henrissat B."/>
            <person name="Kohler A."/>
            <person name="Grigoriev I.V."/>
            <person name="Martin F.M."/>
            <person name="Hacquard S."/>
        </authorList>
    </citation>
    <scope>NUCLEOTIDE SEQUENCE</scope>
    <source>
        <strain evidence="7">MPI-SDFR-AT-0117</strain>
    </source>
</reference>
<dbReference type="PROSITE" id="PS50048">
    <property type="entry name" value="ZN2_CY6_FUNGAL_2"/>
    <property type="match status" value="1"/>
</dbReference>
<feature type="active site" description="Proton donor/acceptor" evidence="3">
    <location>
        <position position="50"/>
    </location>
</feature>
<dbReference type="SUPFAM" id="SSF57701">
    <property type="entry name" value="Zn2/Cys6 DNA-binding domain"/>
    <property type="match status" value="1"/>
</dbReference>
<dbReference type="InterPro" id="IPR000834">
    <property type="entry name" value="Peptidase_M14"/>
</dbReference>
<dbReference type="GO" id="GO:0008270">
    <property type="term" value="F:zinc ion binding"/>
    <property type="evidence" value="ECO:0007669"/>
    <property type="project" value="InterPro"/>
</dbReference>
<dbReference type="OrthoDB" id="4132249at2759"/>
<dbReference type="CDD" id="cd12148">
    <property type="entry name" value="fungal_TF_MHR"/>
    <property type="match status" value="1"/>
</dbReference>
<dbReference type="PANTHER" id="PTHR31668">
    <property type="entry name" value="GLUCOSE TRANSPORT TRANSCRIPTION REGULATOR RGT1-RELATED-RELATED"/>
    <property type="match status" value="1"/>
</dbReference>
<feature type="domain" description="Zn(2)-C6 fungal-type" evidence="5">
    <location>
        <begin position="113"/>
        <end position="142"/>
    </location>
</feature>
<dbReference type="PROSITE" id="PS00463">
    <property type="entry name" value="ZN2_CY6_FUNGAL_1"/>
    <property type="match status" value="1"/>
</dbReference>
<dbReference type="InterPro" id="IPR050797">
    <property type="entry name" value="Carb_Metab_Trans_Reg"/>
</dbReference>
<feature type="compositionally biased region" description="Basic and acidic residues" evidence="4">
    <location>
        <begin position="86"/>
        <end position="105"/>
    </location>
</feature>
<protein>
    <submittedName>
        <fullName evidence="7">RING-4 protein</fullName>
    </submittedName>
</protein>
<dbReference type="EMBL" id="JAGSXJ010000016">
    <property type="protein sequence ID" value="KAH6685057.1"/>
    <property type="molecule type" value="Genomic_DNA"/>
</dbReference>
<evidence type="ECO:0000259" key="6">
    <source>
        <dbReference type="PROSITE" id="PS52035"/>
    </source>
</evidence>
<evidence type="ECO:0000256" key="4">
    <source>
        <dbReference type="SAM" id="MobiDB-lite"/>
    </source>
</evidence>